<feature type="non-terminal residue" evidence="10">
    <location>
        <position position="211"/>
    </location>
</feature>
<protein>
    <recommendedName>
        <fullName evidence="2">peptidylprolyl isomerase</fullName>
        <ecNumber evidence="2">5.2.1.8</ecNumber>
    </recommendedName>
    <alternativeName>
        <fullName evidence="5">Rotamase</fullName>
    </alternativeName>
</protein>
<feature type="signal peptide" evidence="8">
    <location>
        <begin position="1"/>
        <end position="24"/>
    </location>
</feature>
<evidence type="ECO:0000256" key="2">
    <source>
        <dbReference type="ARBA" id="ARBA00013194"/>
    </source>
</evidence>
<dbReference type="PANTHER" id="PTHR43811:SF19">
    <property type="entry name" value="39 KDA FK506-BINDING NUCLEAR PROTEIN"/>
    <property type="match status" value="1"/>
</dbReference>
<dbReference type="AlphaFoldDB" id="A0A7V8SXH7"/>
<evidence type="ECO:0000256" key="1">
    <source>
        <dbReference type="ARBA" id="ARBA00000971"/>
    </source>
</evidence>
<dbReference type="EC" id="5.2.1.8" evidence="2"/>
<keyword evidence="6" id="KW-0175">Coiled coil</keyword>
<reference evidence="10" key="1">
    <citation type="submission" date="2020-06" db="EMBL/GenBank/DDBJ databases">
        <title>Legume-microbial interactions unlock mineral nutrients during tropical forest succession.</title>
        <authorList>
            <person name="Epihov D.Z."/>
        </authorList>
    </citation>
    <scope>NUCLEOTIDE SEQUENCE [LARGE SCALE GENOMIC DNA]</scope>
    <source>
        <strain evidence="10">Pan2503</strain>
    </source>
</reference>
<sequence length="211" mass="22077">MRKPSMFVLSMLATGAIFWPSAQAQQAPAPAAQNPTAKAAAQAPAATAKKPGTSKSGQTSASPAQAALALNTPKDKLSYSIGMNIGKSLKKDSVDVDPAILLRGIKDVLGGGNLLMNDQEAQTILTNLQADLRKKQEQETQQVAETNKKEGDAFLAANKVKDGVVALPSGLQYKILQEGTGPKPTAADTVTVNYRGTLINGAEFDSSYKHG</sequence>
<feature type="compositionally biased region" description="Polar residues" evidence="7">
    <location>
        <begin position="53"/>
        <end position="63"/>
    </location>
</feature>
<organism evidence="10 11">
    <name type="scientific">Candidatus Acidiferrum panamense</name>
    <dbReference type="NCBI Taxonomy" id="2741543"/>
    <lineage>
        <taxon>Bacteria</taxon>
        <taxon>Pseudomonadati</taxon>
        <taxon>Acidobacteriota</taxon>
        <taxon>Terriglobia</taxon>
        <taxon>Candidatus Acidiferrales</taxon>
        <taxon>Candidatus Acidiferrum</taxon>
    </lineage>
</organism>
<evidence type="ECO:0000313" key="11">
    <source>
        <dbReference type="Proteomes" id="UP000567293"/>
    </source>
</evidence>
<feature type="coiled-coil region" evidence="6">
    <location>
        <begin position="118"/>
        <end position="149"/>
    </location>
</feature>
<dbReference type="SUPFAM" id="SSF54534">
    <property type="entry name" value="FKBP-like"/>
    <property type="match status" value="1"/>
</dbReference>
<gene>
    <name evidence="10" type="ORF">HRJ53_12085</name>
</gene>
<feature type="domain" description="Peptidyl-prolyl cis-trans isomerase FKBP-type N-terminal" evidence="9">
    <location>
        <begin position="74"/>
        <end position="175"/>
    </location>
</feature>
<evidence type="ECO:0000256" key="4">
    <source>
        <dbReference type="ARBA" id="ARBA00023235"/>
    </source>
</evidence>
<evidence type="ECO:0000256" key="5">
    <source>
        <dbReference type="ARBA" id="ARBA00029569"/>
    </source>
</evidence>
<evidence type="ECO:0000313" key="10">
    <source>
        <dbReference type="EMBL" id="MBA0085727.1"/>
    </source>
</evidence>
<dbReference type="GO" id="GO:0003755">
    <property type="term" value="F:peptidyl-prolyl cis-trans isomerase activity"/>
    <property type="evidence" value="ECO:0007669"/>
    <property type="project" value="UniProtKB-KW"/>
</dbReference>
<dbReference type="PANTHER" id="PTHR43811">
    <property type="entry name" value="FKBP-TYPE PEPTIDYL-PROLYL CIS-TRANS ISOMERASE FKPA"/>
    <property type="match status" value="1"/>
</dbReference>
<name>A0A7V8SXH7_9BACT</name>
<feature type="region of interest" description="Disordered" evidence="7">
    <location>
        <begin position="23"/>
        <end position="64"/>
    </location>
</feature>
<dbReference type="Proteomes" id="UP000567293">
    <property type="component" value="Unassembled WGS sequence"/>
</dbReference>
<dbReference type="InterPro" id="IPR008104">
    <property type="entry name" value="INFPOTNTIATR"/>
</dbReference>
<dbReference type="GO" id="GO:0016020">
    <property type="term" value="C:membrane"/>
    <property type="evidence" value="ECO:0007669"/>
    <property type="project" value="InterPro"/>
</dbReference>
<keyword evidence="3" id="KW-0697">Rotamase</keyword>
<accession>A0A7V8SXH7</accession>
<dbReference type="GO" id="GO:0006457">
    <property type="term" value="P:protein folding"/>
    <property type="evidence" value="ECO:0007669"/>
    <property type="project" value="InterPro"/>
</dbReference>
<evidence type="ECO:0000256" key="6">
    <source>
        <dbReference type="SAM" id="Coils"/>
    </source>
</evidence>
<keyword evidence="11" id="KW-1185">Reference proteome</keyword>
<evidence type="ECO:0000259" key="9">
    <source>
        <dbReference type="Pfam" id="PF01346"/>
    </source>
</evidence>
<dbReference type="PRINTS" id="PR01730">
    <property type="entry name" value="INFPOTNTIATR"/>
</dbReference>
<keyword evidence="8" id="KW-0732">Signal</keyword>
<evidence type="ECO:0000256" key="8">
    <source>
        <dbReference type="SAM" id="SignalP"/>
    </source>
</evidence>
<dbReference type="Gene3D" id="3.10.50.40">
    <property type="match status" value="1"/>
</dbReference>
<feature type="chain" id="PRO_5031422785" description="peptidylprolyl isomerase" evidence="8">
    <location>
        <begin position="25"/>
        <end position="211"/>
    </location>
</feature>
<dbReference type="EMBL" id="JACDQQ010001178">
    <property type="protein sequence ID" value="MBA0085727.1"/>
    <property type="molecule type" value="Genomic_DNA"/>
</dbReference>
<feature type="compositionally biased region" description="Low complexity" evidence="7">
    <location>
        <begin position="23"/>
        <end position="51"/>
    </location>
</feature>
<dbReference type="Pfam" id="PF01346">
    <property type="entry name" value="FKBP_N"/>
    <property type="match status" value="1"/>
</dbReference>
<evidence type="ECO:0000256" key="7">
    <source>
        <dbReference type="SAM" id="MobiDB-lite"/>
    </source>
</evidence>
<comment type="catalytic activity">
    <reaction evidence="1">
        <text>[protein]-peptidylproline (omega=180) = [protein]-peptidylproline (omega=0)</text>
        <dbReference type="Rhea" id="RHEA:16237"/>
        <dbReference type="Rhea" id="RHEA-COMP:10747"/>
        <dbReference type="Rhea" id="RHEA-COMP:10748"/>
        <dbReference type="ChEBI" id="CHEBI:83833"/>
        <dbReference type="ChEBI" id="CHEBI:83834"/>
        <dbReference type="EC" id="5.2.1.8"/>
    </reaction>
</comment>
<dbReference type="Gene3D" id="1.10.287.460">
    <property type="entry name" value="Peptidyl-prolyl cis-trans isomerase, FKBP-type, N-terminal domain"/>
    <property type="match status" value="1"/>
</dbReference>
<dbReference type="InterPro" id="IPR000774">
    <property type="entry name" value="PPIase_FKBP_N"/>
</dbReference>
<keyword evidence="4" id="KW-0413">Isomerase</keyword>
<dbReference type="InterPro" id="IPR046357">
    <property type="entry name" value="PPIase_dom_sf"/>
</dbReference>
<dbReference type="InterPro" id="IPR036944">
    <property type="entry name" value="PPIase_FKBP_N_sf"/>
</dbReference>
<evidence type="ECO:0000256" key="3">
    <source>
        <dbReference type="ARBA" id="ARBA00023110"/>
    </source>
</evidence>
<comment type="caution">
    <text evidence="10">The sequence shown here is derived from an EMBL/GenBank/DDBJ whole genome shotgun (WGS) entry which is preliminary data.</text>
</comment>
<proteinExistence type="predicted"/>